<evidence type="ECO:0000313" key="2">
    <source>
        <dbReference type="Proteomes" id="UP000809349"/>
    </source>
</evidence>
<accession>A0ABS7SUA8</accession>
<dbReference type="RefSeq" id="WP_223469969.1">
    <property type="nucleotide sequence ID" value="NZ_JAFBIL020000008.1"/>
</dbReference>
<name>A0ABS7SUA8_9BURK</name>
<evidence type="ECO:0000313" key="1">
    <source>
        <dbReference type="EMBL" id="MBZ2209515.1"/>
    </source>
</evidence>
<proteinExistence type="predicted"/>
<reference evidence="1 2" key="2">
    <citation type="submission" date="2021-08" db="EMBL/GenBank/DDBJ databases">
        <title>Massilia sp. R798.</title>
        <authorList>
            <person name="Baek J.H."/>
            <person name="Jung H.S."/>
            <person name="Kim K.R."/>
            <person name="Jeon C.O."/>
        </authorList>
    </citation>
    <scope>NUCLEOTIDE SEQUENCE [LARGE SCALE GENOMIC DNA]</scope>
    <source>
        <strain evidence="1 2">R798</strain>
    </source>
</reference>
<sequence length="60" mass="6580">MDNHHLPRPDRASAVKVDLAIAVQSAQGTLAAAHFLKTAGIPFPVALRVLTRPHRRRYVA</sequence>
<comment type="caution">
    <text evidence="1">The sequence shown here is derived from an EMBL/GenBank/DDBJ whole genome shotgun (WGS) entry which is preliminary data.</text>
</comment>
<organism evidence="1 2">
    <name type="scientific">Massilia soli</name>
    <dbReference type="NCBI Taxonomy" id="2792854"/>
    <lineage>
        <taxon>Bacteria</taxon>
        <taxon>Pseudomonadati</taxon>
        <taxon>Pseudomonadota</taxon>
        <taxon>Betaproteobacteria</taxon>
        <taxon>Burkholderiales</taxon>
        <taxon>Oxalobacteraceae</taxon>
        <taxon>Telluria group</taxon>
        <taxon>Massilia</taxon>
    </lineage>
</organism>
<dbReference type="EMBL" id="JAFBIL020000008">
    <property type="protein sequence ID" value="MBZ2209515.1"/>
    <property type="molecule type" value="Genomic_DNA"/>
</dbReference>
<gene>
    <name evidence="1" type="ORF">I4X03_019790</name>
</gene>
<reference evidence="1 2" key="1">
    <citation type="submission" date="2021-01" db="EMBL/GenBank/DDBJ databases">
        <authorList>
            <person name="Ruan W."/>
            <person name="Khan S.A."/>
            <person name="Jeon C.O."/>
        </authorList>
    </citation>
    <scope>NUCLEOTIDE SEQUENCE [LARGE SCALE GENOMIC DNA]</scope>
    <source>
        <strain evidence="1 2">R798</strain>
    </source>
</reference>
<protein>
    <submittedName>
        <fullName evidence="1">Uncharacterized protein</fullName>
    </submittedName>
</protein>
<keyword evidence="2" id="KW-1185">Reference proteome</keyword>
<dbReference type="Proteomes" id="UP000809349">
    <property type="component" value="Unassembled WGS sequence"/>
</dbReference>